<reference evidence="2 3" key="1">
    <citation type="submission" date="2018-06" db="EMBL/GenBank/DDBJ databases">
        <authorList>
            <consortium name="Pathogen Informatics"/>
            <person name="Doyle S."/>
        </authorList>
    </citation>
    <scope>NUCLEOTIDE SEQUENCE [LARGE SCALE GENOMIC DNA]</scope>
    <source>
        <strain evidence="2 3">NCTC1934</strain>
    </source>
</reference>
<sequence length="82" mass="9460">MADLLCGLSIRARHRPPRYTYDATDAQWAVIASRLPWPIWLDGAGGRPEEHCRREIVDAIFYLVDSGCKWRNLPADFLVHRP</sequence>
<accession>A0A378YW58</accession>
<organism evidence="2 3">
    <name type="scientific">Nocardia otitidiscaviarum</name>
    <dbReference type="NCBI Taxonomy" id="1823"/>
    <lineage>
        <taxon>Bacteria</taxon>
        <taxon>Bacillati</taxon>
        <taxon>Actinomycetota</taxon>
        <taxon>Actinomycetes</taxon>
        <taxon>Mycobacteriales</taxon>
        <taxon>Nocardiaceae</taxon>
        <taxon>Nocardia</taxon>
    </lineage>
</organism>
<evidence type="ECO:0000313" key="2">
    <source>
        <dbReference type="EMBL" id="SUA80787.1"/>
    </source>
</evidence>
<feature type="domain" description="Insertion element IS402-like" evidence="1">
    <location>
        <begin position="24"/>
        <end position="77"/>
    </location>
</feature>
<dbReference type="RefSeq" id="WP_255222158.1">
    <property type="nucleotide sequence ID" value="NZ_UGRY01000002.1"/>
</dbReference>
<dbReference type="InterPro" id="IPR025161">
    <property type="entry name" value="IS402-like_dom"/>
</dbReference>
<gene>
    <name evidence="2" type="ORF">NCTC1934_04450</name>
</gene>
<name>A0A378YW58_9NOCA</name>
<dbReference type="PANTHER" id="PTHR30007:SF0">
    <property type="entry name" value="TRANSPOSASE"/>
    <property type="match status" value="1"/>
</dbReference>
<evidence type="ECO:0000313" key="3">
    <source>
        <dbReference type="Proteomes" id="UP000255467"/>
    </source>
</evidence>
<dbReference type="PANTHER" id="PTHR30007">
    <property type="entry name" value="PHP DOMAIN PROTEIN"/>
    <property type="match status" value="1"/>
</dbReference>
<protein>
    <recommendedName>
        <fullName evidence="1">Insertion element IS402-like domain-containing protein</fullName>
    </recommendedName>
</protein>
<dbReference type="Proteomes" id="UP000255467">
    <property type="component" value="Unassembled WGS sequence"/>
</dbReference>
<keyword evidence="3" id="KW-1185">Reference proteome</keyword>
<proteinExistence type="predicted"/>
<dbReference type="EMBL" id="UGRY01000002">
    <property type="protein sequence ID" value="SUA80787.1"/>
    <property type="molecule type" value="Genomic_DNA"/>
</dbReference>
<dbReference type="AlphaFoldDB" id="A0A378YW58"/>
<evidence type="ECO:0000259" key="1">
    <source>
        <dbReference type="Pfam" id="PF13340"/>
    </source>
</evidence>
<dbReference type="Pfam" id="PF13340">
    <property type="entry name" value="DUF4096"/>
    <property type="match status" value="1"/>
</dbReference>